<protein>
    <submittedName>
        <fullName evidence="3">Histidine kinase</fullName>
    </submittedName>
</protein>
<dbReference type="Pfam" id="PF06580">
    <property type="entry name" value="His_kinase"/>
    <property type="match status" value="1"/>
</dbReference>
<reference evidence="3 4" key="1">
    <citation type="submission" date="2024-06" db="EMBL/GenBank/DDBJ databases">
        <title>Chitinophaga defluvii sp. nov., isolated from municipal sewage.</title>
        <authorList>
            <person name="Zhang L."/>
        </authorList>
    </citation>
    <scope>NUCLEOTIDE SEQUENCE [LARGE SCALE GENOMIC DNA]</scope>
    <source>
        <strain evidence="3 4">H8</strain>
    </source>
</reference>
<keyword evidence="3" id="KW-0418">Kinase</keyword>
<evidence type="ECO:0000256" key="1">
    <source>
        <dbReference type="SAM" id="Phobius"/>
    </source>
</evidence>
<feature type="transmembrane region" description="Helical" evidence="1">
    <location>
        <begin position="49"/>
        <end position="71"/>
    </location>
</feature>
<dbReference type="InterPro" id="IPR050640">
    <property type="entry name" value="Bact_2-comp_sensor_kinase"/>
</dbReference>
<comment type="caution">
    <text evidence="3">The sequence shown here is derived from an EMBL/GenBank/DDBJ whole genome shotgun (WGS) entry which is preliminary data.</text>
</comment>
<keyword evidence="1" id="KW-1133">Transmembrane helix</keyword>
<keyword evidence="3" id="KW-0808">Transferase</keyword>
<name>A0ABV2TD79_9BACT</name>
<feature type="transmembrane region" description="Helical" evidence="1">
    <location>
        <begin position="123"/>
        <end position="144"/>
    </location>
</feature>
<accession>A0ABV2TD79</accession>
<keyword evidence="1" id="KW-0472">Membrane</keyword>
<keyword evidence="1" id="KW-0812">Transmembrane</keyword>
<feature type="domain" description="Signal transduction histidine kinase internal region" evidence="2">
    <location>
        <begin position="164"/>
        <end position="243"/>
    </location>
</feature>
<organism evidence="3 4">
    <name type="scientific">Chitinophaga defluvii</name>
    <dbReference type="NCBI Taxonomy" id="3163343"/>
    <lineage>
        <taxon>Bacteria</taxon>
        <taxon>Pseudomonadati</taxon>
        <taxon>Bacteroidota</taxon>
        <taxon>Chitinophagia</taxon>
        <taxon>Chitinophagales</taxon>
        <taxon>Chitinophagaceae</taxon>
        <taxon>Chitinophaga</taxon>
    </lineage>
</organism>
<keyword evidence="4" id="KW-1185">Reference proteome</keyword>
<dbReference type="GO" id="GO:0016301">
    <property type="term" value="F:kinase activity"/>
    <property type="evidence" value="ECO:0007669"/>
    <property type="project" value="UniProtKB-KW"/>
</dbReference>
<dbReference type="PANTHER" id="PTHR34220">
    <property type="entry name" value="SENSOR HISTIDINE KINASE YPDA"/>
    <property type="match status" value="1"/>
</dbReference>
<dbReference type="PANTHER" id="PTHR34220:SF7">
    <property type="entry name" value="SENSOR HISTIDINE KINASE YPDA"/>
    <property type="match status" value="1"/>
</dbReference>
<dbReference type="RefSeq" id="WP_354662810.1">
    <property type="nucleotide sequence ID" value="NZ_JBEXAC010000002.1"/>
</dbReference>
<evidence type="ECO:0000313" key="3">
    <source>
        <dbReference type="EMBL" id="MET7000250.1"/>
    </source>
</evidence>
<evidence type="ECO:0000313" key="4">
    <source>
        <dbReference type="Proteomes" id="UP001549749"/>
    </source>
</evidence>
<dbReference type="EMBL" id="JBEXAC010000002">
    <property type="protein sequence ID" value="MET7000250.1"/>
    <property type="molecule type" value="Genomic_DNA"/>
</dbReference>
<gene>
    <name evidence="3" type="ORF">ABR189_22855</name>
</gene>
<sequence>MLAKKAIKDTLGFDDTRLMIVGIPLVAFLSPIIYLHFRFWKAPYYPADAFFWCLLFTTLFWFGNRWVLILFRKKFPAFSQSRKRIFITAMVMFGYNLFLSNILEITAPPHEYRPVLHFDAIDTNLMSIMNTLIIVVIYEVIYYMGQFRISVHEQEKLKQESLLAQIAALKNQVDPHFLFNNLNTLSAIVRDDPAQAEAFIQQLSKLYRYILEMPESTLVDLRAELDLLSAYTFLLKTRFGDNFHINITIPTHYLEKKIVPFALQILIENAIKHNVASTAKPLTINIGVQDDKIVVSNNLQKKQTHIPSTKMGLRNISIRSRLLQNQDIQYITTTDQFIVTVPLIPAAI</sequence>
<feature type="transmembrane region" description="Helical" evidence="1">
    <location>
        <begin position="83"/>
        <end position="103"/>
    </location>
</feature>
<proteinExistence type="predicted"/>
<feature type="transmembrane region" description="Helical" evidence="1">
    <location>
        <begin position="18"/>
        <end position="37"/>
    </location>
</feature>
<evidence type="ECO:0000259" key="2">
    <source>
        <dbReference type="Pfam" id="PF06580"/>
    </source>
</evidence>
<dbReference type="InterPro" id="IPR010559">
    <property type="entry name" value="Sig_transdc_His_kin_internal"/>
</dbReference>
<dbReference type="Proteomes" id="UP001549749">
    <property type="component" value="Unassembled WGS sequence"/>
</dbReference>